<evidence type="ECO:0000259" key="3">
    <source>
        <dbReference type="Pfam" id="PF07593"/>
    </source>
</evidence>
<dbReference type="PANTHER" id="PTHR16026">
    <property type="entry name" value="CARTILAGE ACIDIC PROTEIN 1"/>
    <property type="match status" value="1"/>
</dbReference>
<reference evidence="5" key="1">
    <citation type="submission" date="2021-07" db="EMBL/GenBank/DDBJ databases">
        <title>Aureisphaera sp. CAU 1614 isolated from sea sediment.</title>
        <authorList>
            <person name="Kim W."/>
        </authorList>
    </citation>
    <scope>NUCLEOTIDE SEQUENCE</scope>
    <source>
        <strain evidence="5">CAU 1614</strain>
    </source>
</reference>
<dbReference type="Pfam" id="PF13517">
    <property type="entry name" value="FG-GAP_3"/>
    <property type="match status" value="2"/>
</dbReference>
<organism evidence="5 6">
    <name type="scientific">Halomarinibacterium sedimenti</name>
    <dbReference type="NCBI Taxonomy" id="2857106"/>
    <lineage>
        <taxon>Bacteria</taxon>
        <taxon>Pseudomonadati</taxon>
        <taxon>Bacteroidota</taxon>
        <taxon>Flavobacteriia</taxon>
        <taxon>Flavobacteriales</taxon>
        <taxon>Flavobacteriaceae</taxon>
        <taxon>Halomarinibacterium</taxon>
    </lineage>
</organism>
<dbReference type="RefSeq" id="WP_219051632.1">
    <property type="nucleotide sequence ID" value="NZ_JAHWDP010000001.1"/>
</dbReference>
<gene>
    <name evidence="5" type="ORF">KXJ69_04320</name>
</gene>
<feature type="chain" id="PRO_5040949629" evidence="2">
    <location>
        <begin position="20"/>
        <end position="532"/>
    </location>
</feature>
<evidence type="ECO:0000256" key="1">
    <source>
        <dbReference type="ARBA" id="ARBA00022729"/>
    </source>
</evidence>
<keyword evidence="1 2" id="KW-0732">Signal</keyword>
<feature type="domain" description="Secretion system C-terminal sorting" evidence="4">
    <location>
        <begin position="463"/>
        <end position="530"/>
    </location>
</feature>
<evidence type="ECO:0000256" key="2">
    <source>
        <dbReference type="SAM" id="SignalP"/>
    </source>
</evidence>
<dbReference type="NCBIfam" id="TIGR04183">
    <property type="entry name" value="Por_Secre_tail"/>
    <property type="match status" value="1"/>
</dbReference>
<proteinExistence type="predicted"/>
<dbReference type="AlphaFoldDB" id="A0A9X1FMK4"/>
<evidence type="ECO:0000313" key="6">
    <source>
        <dbReference type="Proteomes" id="UP001138686"/>
    </source>
</evidence>
<dbReference type="Proteomes" id="UP001138686">
    <property type="component" value="Unassembled WGS sequence"/>
</dbReference>
<dbReference type="PANTHER" id="PTHR16026:SF0">
    <property type="entry name" value="CARTILAGE ACIDIC PROTEIN 1"/>
    <property type="match status" value="1"/>
</dbReference>
<protein>
    <submittedName>
        <fullName evidence="5">VCBS repeat-containing protein</fullName>
    </submittedName>
</protein>
<evidence type="ECO:0000259" key="4">
    <source>
        <dbReference type="Pfam" id="PF18962"/>
    </source>
</evidence>
<comment type="caution">
    <text evidence="5">The sequence shown here is derived from an EMBL/GenBank/DDBJ whole genome shotgun (WGS) entry which is preliminary data.</text>
</comment>
<name>A0A9X1FMK4_9FLAO</name>
<sequence length="532" mass="57837">MKKILLPILFLACFFTASAQLGWTSQGIGTTGSDRAAVDMNGDFLDDIVSVTNTNVQIFYQQPDGSFNEVNITTSPADFGPSWSLAAADYDRNGYTDLLYGGGSGVTFMRANSDGTGFTEVSGPEYVFSQRSNFVDINNDGHMDAFVCHDVEPNVYYINDGLGNFSFNQGGLGDFPSGGNYGSVWIDYDNDRDVDMFIAKCGGSEERRTNQMHTNNGDGTFTENALDLGLADPMQTWSSAWADYDNDGDMDVFVGASTGDHKLMRNNGDGTFTDVTAGSGVEGMTDTGIENATYDFNNDGYPDIASNGNILIGNGDLTFALVSDLLPDNNGSFADLNNDGFIDSFTGSTIYMNNGNSNHWLTINTIGVESNINGLGARVEIESASGTQIRDVRSGEGFRYMSTLNTHFGLGSDTEITTITIYWTSGIIDVLEDVAVDQVISVEEGSTIIAGIDENLVNNLISFPNPTEGILNLRQTTEFNDPIYTIFDMNGKRVMNARLNSDSIDVSYLAEGNYILRVFDNKLVKTQRFIKK</sequence>
<keyword evidence="6" id="KW-1185">Reference proteome</keyword>
<feature type="domain" description="ASPIC/UnbV" evidence="3">
    <location>
        <begin position="374"/>
        <end position="440"/>
    </location>
</feature>
<dbReference type="InterPro" id="IPR013517">
    <property type="entry name" value="FG-GAP"/>
</dbReference>
<dbReference type="InterPro" id="IPR027039">
    <property type="entry name" value="Crtac1"/>
</dbReference>
<dbReference type="Pfam" id="PF18962">
    <property type="entry name" value="Por_Secre_tail"/>
    <property type="match status" value="1"/>
</dbReference>
<dbReference type="InterPro" id="IPR026444">
    <property type="entry name" value="Secre_tail"/>
</dbReference>
<evidence type="ECO:0000313" key="5">
    <source>
        <dbReference type="EMBL" id="MBW2937316.1"/>
    </source>
</evidence>
<feature type="signal peptide" evidence="2">
    <location>
        <begin position="1"/>
        <end position="19"/>
    </location>
</feature>
<dbReference type="InterPro" id="IPR011519">
    <property type="entry name" value="UnbV_ASPIC"/>
</dbReference>
<accession>A0A9X1FMK4</accession>
<dbReference type="EMBL" id="JAHWDP010000001">
    <property type="protein sequence ID" value="MBW2937316.1"/>
    <property type="molecule type" value="Genomic_DNA"/>
</dbReference>
<dbReference type="Pfam" id="PF07593">
    <property type="entry name" value="UnbV_ASPIC"/>
    <property type="match status" value="1"/>
</dbReference>